<comment type="caution">
    <text evidence="11">The sequence shown here is derived from an EMBL/GenBank/DDBJ whole genome shotgun (WGS) entry which is preliminary data.</text>
</comment>
<dbReference type="NCBIfam" id="NF009206">
    <property type="entry name" value="PRK12555.1"/>
    <property type="match status" value="1"/>
</dbReference>
<dbReference type="EC" id="3.1.1.61" evidence="6"/>
<evidence type="ECO:0000256" key="7">
    <source>
        <dbReference type="PROSITE-ProRule" id="PRU00050"/>
    </source>
</evidence>
<dbReference type="PANTHER" id="PTHR42872">
    <property type="entry name" value="PROTEIN-GLUTAMATE METHYLESTERASE/PROTEIN-GLUTAMINE GLUTAMINASE"/>
    <property type="match status" value="1"/>
</dbReference>
<comment type="function">
    <text evidence="6">Involved in chemotaxis. Part of a chemotaxis signal transduction system that modulates chemotaxis in response to various stimuli. Catalyzes the demethylation of specific methylglutamate residues introduced into the chemoreceptors (methyl-accepting chemotaxis proteins or MCP) by CheR. Also mediates the irreversible deamidation of specific glutamine residues to glutamic acid.</text>
</comment>
<evidence type="ECO:0000259" key="10">
    <source>
        <dbReference type="PROSITE" id="PS50122"/>
    </source>
</evidence>
<sequence>MSIKVMIVDDSAVVRQVLSEVFNASSGIEVMDVATDPIVAMEKMKQHWPDVIVLDVEMPRMDGITFLKQIMASRPTPVVICSSLTQKGADISMQAMAAGAVEVIAKPHAGVKQFLQDSNNLLIQAVKGAAAARMSRMRSLPPTPLESRPKLSADAILAAPTGQQMFQTTERIVAIGTSTGGTQALEAILTKLPRTCPGLAIVQHMPEKFTASFAERLDRLSEIEVKEAATGDRILPGRALIAPGGKHMMIKRSGAYYQVEVVDGPLVSRHKPSVDVLFRSAAKFAGKNALGIIMTGMGDDGAKGLKEMHDVGARTIAQDEDSCVVFGMPKEAIKLGAADEVIPLDAMAKAICR</sequence>
<dbReference type="InterPro" id="IPR011006">
    <property type="entry name" value="CheY-like_superfamily"/>
</dbReference>
<dbReference type="Pfam" id="PF00072">
    <property type="entry name" value="Response_reg"/>
    <property type="match status" value="1"/>
</dbReference>
<dbReference type="Gene3D" id="3.40.50.2300">
    <property type="match status" value="1"/>
</dbReference>
<protein>
    <recommendedName>
        <fullName evidence="6">Protein-glutamate methylesterase/protein-glutamine glutaminase</fullName>
        <ecNumber evidence="6">3.1.1.61</ecNumber>
        <ecNumber evidence="6">3.5.1.44</ecNumber>
    </recommendedName>
</protein>
<evidence type="ECO:0000313" key="12">
    <source>
        <dbReference type="Proteomes" id="UP000545606"/>
    </source>
</evidence>
<dbReference type="GO" id="GO:0005737">
    <property type="term" value="C:cytoplasm"/>
    <property type="evidence" value="ECO:0007669"/>
    <property type="project" value="UniProtKB-SubCell"/>
</dbReference>
<dbReference type="InterPro" id="IPR001789">
    <property type="entry name" value="Sig_transdc_resp-reg_receiver"/>
</dbReference>
<dbReference type="Pfam" id="PF01339">
    <property type="entry name" value="CheB_methylest"/>
    <property type="match status" value="1"/>
</dbReference>
<gene>
    <name evidence="6" type="primary">cheB</name>
    <name evidence="11" type="ORF">H2Z84_11420</name>
</gene>
<feature type="active site" evidence="6 7">
    <location>
        <position position="204"/>
    </location>
</feature>
<dbReference type="HAMAP" id="MF_00099">
    <property type="entry name" value="CheB_chemtxs"/>
    <property type="match status" value="1"/>
</dbReference>
<dbReference type="SUPFAM" id="SSF52172">
    <property type="entry name" value="CheY-like"/>
    <property type="match status" value="1"/>
</dbReference>
<feature type="active site" evidence="6 7">
    <location>
        <position position="178"/>
    </location>
</feature>
<proteinExistence type="inferred from homology"/>
<evidence type="ECO:0000256" key="6">
    <source>
        <dbReference type="HAMAP-Rule" id="MF_00099"/>
    </source>
</evidence>
<feature type="modified residue" description="4-aspartylphosphate" evidence="6 8">
    <location>
        <position position="55"/>
    </location>
</feature>
<dbReference type="GO" id="GO:0008984">
    <property type="term" value="F:protein-glutamate methylesterase activity"/>
    <property type="evidence" value="ECO:0007669"/>
    <property type="project" value="UniProtKB-UniRule"/>
</dbReference>
<comment type="domain">
    <text evidence="6">Contains a C-terminal catalytic domain, and an N-terminal region which modulates catalytic activity.</text>
</comment>
<keyword evidence="12" id="KW-1185">Reference proteome</keyword>
<evidence type="ECO:0000256" key="5">
    <source>
        <dbReference type="ARBA" id="ARBA00048267"/>
    </source>
</evidence>
<keyword evidence="3 6" id="KW-0597">Phosphoprotein</keyword>
<dbReference type="Gene3D" id="3.40.50.180">
    <property type="entry name" value="Methylesterase CheB, C-terminal domain"/>
    <property type="match status" value="1"/>
</dbReference>
<keyword evidence="1 6" id="KW-0963">Cytoplasm</keyword>
<accession>A0A838YD56</accession>
<comment type="subcellular location">
    <subcellularLocation>
        <location evidence="6">Cytoplasm</location>
    </subcellularLocation>
</comment>
<dbReference type="Proteomes" id="UP000545606">
    <property type="component" value="Unassembled WGS sequence"/>
</dbReference>
<dbReference type="RefSeq" id="WP_181836074.1">
    <property type="nucleotide sequence ID" value="NZ_JACERN010000030.1"/>
</dbReference>
<organism evidence="11 12">
    <name type="scientific">Aquitalea aquatica</name>
    <dbReference type="NCBI Taxonomy" id="3044273"/>
    <lineage>
        <taxon>Bacteria</taxon>
        <taxon>Pseudomonadati</taxon>
        <taxon>Pseudomonadota</taxon>
        <taxon>Betaproteobacteria</taxon>
        <taxon>Neisseriales</taxon>
        <taxon>Chromobacteriaceae</taxon>
        <taxon>Aquitalea</taxon>
    </lineage>
</organism>
<dbReference type="AlphaFoldDB" id="A0A838YD56"/>
<dbReference type="NCBIfam" id="NF001965">
    <property type="entry name" value="PRK00742.1"/>
    <property type="match status" value="1"/>
</dbReference>
<evidence type="ECO:0000259" key="9">
    <source>
        <dbReference type="PROSITE" id="PS50110"/>
    </source>
</evidence>
<evidence type="ECO:0000313" key="11">
    <source>
        <dbReference type="EMBL" id="MBA4708985.1"/>
    </source>
</evidence>
<keyword evidence="4 6" id="KW-0378">Hydrolase</keyword>
<feature type="active site" evidence="6 7">
    <location>
        <position position="300"/>
    </location>
</feature>
<comment type="catalytic activity">
    <reaction evidence="5 6">
        <text>[protein]-L-glutamate 5-O-methyl ester + H2O = L-glutamyl-[protein] + methanol + H(+)</text>
        <dbReference type="Rhea" id="RHEA:23236"/>
        <dbReference type="Rhea" id="RHEA-COMP:10208"/>
        <dbReference type="Rhea" id="RHEA-COMP:10311"/>
        <dbReference type="ChEBI" id="CHEBI:15377"/>
        <dbReference type="ChEBI" id="CHEBI:15378"/>
        <dbReference type="ChEBI" id="CHEBI:17790"/>
        <dbReference type="ChEBI" id="CHEBI:29973"/>
        <dbReference type="ChEBI" id="CHEBI:82795"/>
        <dbReference type="EC" id="3.1.1.61"/>
    </reaction>
</comment>
<dbReference type="GO" id="GO:0000156">
    <property type="term" value="F:phosphorelay response regulator activity"/>
    <property type="evidence" value="ECO:0007669"/>
    <property type="project" value="InterPro"/>
</dbReference>
<dbReference type="GO" id="GO:0050568">
    <property type="term" value="F:protein-glutamine glutaminase activity"/>
    <property type="evidence" value="ECO:0007669"/>
    <property type="project" value="UniProtKB-UniRule"/>
</dbReference>
<evidence type="ECO:0000256" key="4">
    <source>
        <dbReference type="ARBA" id="ARBA00022801"/>
    </source>
</evidence>
<evidence type="ECO:0000256" key="8">
    <source>
        <dbReference type="PROSITE-ProRule" id="PRU00169"/>
    </source>
</evidence>
<feature type="domain" description="Response regulatory" evidence="9">
    <location>
        <begin position="4"/>
        <end position="121"/>
    </location>
</feature>
<comment type="PTM">
    <text evidence="6">Phosphorylated by CheA. Phosphorylation of the N-terminal regulatory domain activates the methylesterase activity.</text>
</comment>
<evidence type="ECO:0000256" key="2">
    <source>
        <dbReference type="ARBA" id="ARBA00022500"/>
    </source>
</evidence>
<dbReference type="GO" id="GO:0006935">
    <property type="term" value="P:chemotaxis"/>
    <property type="evidence" value="ECO:0007669"/>
    <property type="project" value="UniProtKB-UniRule"/>
</dbReference>
<dbReference type="CDD" id="cd16432">
    <property type="entry name" value="CheB_Rec"/>
    <property type="match status" value="1"/>
</dbReference>
<dbReference type="InterPro" id="IPR008248">
    <property type="entry name" value="CheB-like"/>
</dbReference>
<dbReference type="CDD" id="cd17541">
    <property type="entry name" value="REC_CheB-like"/>
    <property type="match status" value="1"/>
</dbReference>
<evidence type="ECO:0000256" key="3">
    <source>
        <dbReference type="ARBA" id="ARBA00022553"/>
    </source>
</evidence>
<dbReference type="PIRSF" id="PIRSF000876">
    <property type="entry name" value="RR_chemtxs_CheB"/>
    <property type="match status" value="1"/>
</dbReference>
<comment type="catalytic activity">
    <reaction evidence="6">
        <text>L-glutaminyl-[protein] + H2O = L-glutamyl-[protein] + NH4(+)</text>
        <dbReference type="Rhea" id="RHEA:16441"/>
        <dbReference type="Rhea" id="RHEA-COMP:10207"/>
        <dbReference type="Rhea" id="RHEA-COMP:10208"/>
        <dbReference type="ChEBI" id="CHEBI:15377"/>
        <dbReference type="ChEBI" id="CHEBI:28938"/>
        <dbReference type="ChEBI" id="CHEBI:29973"/>
        <dbReference type="ChEBI" id="CHEBI:30011"/>
        <dbReference type="EC" id="3.5.1.44"/>
    </reaction>
</comment>
<reference evidence="11 12" key="1">
    <citation type="submission" date="2020-07" db="EMBL/GenBank/DDBJ databases">
        <title>Draft genome sequence of violacein-producing bacteria and related species.</title>
        <authorList>
            <person name="Wilson H.S."/>
            <person name="De Leon M.E."/>
        </authorList>
    </citation>
    <scope>NUCLEOTIDE SEQUENCE [LARGE SCALE GENOMIC DNA]</scope>
    <source>
        <strain evidence="11 12">HSC-21Su07</strain>
    </source>
</reference>
<dbReference type="InterPro" id="IPR035909">
    <property type="entry name" value="CheB_C"/>
</dbReference>
<feature type="domain" description="CheB-type methylesterase" evidence="10">
    <location>
        <begin position="166"/>
        <end position="353"/>
    </location>
</feature>
<dbReference type="EC" id="3.5.1.44" evidence="6"/>
<dbReference type="PROSITE" id="PS50110">
    <property type="entry name" value="RESPONSE_REGULATORY"/>
    <property type="match status" value="1"/>
</dbReference>
<dbReference type="EMBL" id="JACERN010000030">
    <property type="protein sequence ID" value="MBA4708985.1"/>
    <property type="molecule type" value="Genomic_DNA"/>
</dbReference>
<evidence type="ECO:0000256" key="1">
    <source>
        <dbReference type="ARBA" id="ARBA00022490"/>
    </source>
</evidence>
<dbReference type="SMART" id="SM00448">
    <property type="entry name" value="REC"/>
    <property type="match status" value="1"/>
</dbReference>
<comment type="similarity">
    <text evidence="6">Belongs to the CheB family.</text>
</comment>
<dbReference type="PROSITE" id="PS50122">
    <property type="entry name" value="CHEB"/>
    <property type="match status" value="1"/>
</dbReference>
<dbReference type="InterPro" id="IPR000673">
    <property type="entry name" value="Sig_transdc_resp-reg_Me-estase"/>
</dbReference>
<dbReference type="SUPFAM" id="SSF52738">
    <property type="entry name" value="Methylesterase CheB, C-terminal domain"/>
    <property type="match status" value="1"/>
</dbReference>
<keyword evidence="2 6" id="KW-0145">Chemotaxis</keyword>
<name>A0A838YD56_9NEIS</name>
<dbReference type="PANTHER" id="PTHR42872:SF6">
    <property type="entry name" value="PROTEIN-GLUTAMATE METHYLESTERASE_PROTEIN-GLUTAMINE GLUTAMINASE"/>
    <property type="match status" value="1"/>
</dbReference>